<feature type="transmembrane region" description="Helical" evidence="2">
    <location>
        <begin position="298"/>
        <end position="317"/>
    </location>
</feature>
<dbReference type="InterPro" id="IPR018247">
    <property type="entry name" value="EF_Hand_1_Ca_BS"/>
</dbReference>
<proteinExistence type="predicted"/>
<reference evidence="3" key="1">
    <citation type="submission" date="2021-03" db="EMBL/GenBank/DDBJ databases">
        <authorList>
            <person name="Bekaert M."/>
        </authorList>
    </citation>
    <scope>NUCLEOTIDE SEQUENCE</scope>
</reference>
<feature type="region of interest" description="Disordered" evidence="1">
    <location>
        <begin position="29"/>
        <end position="48"/>
    </location>
</feature>
<name>A0A8S3RNH0_MYTED</name>
<comment type="caution">
    <text evidence="3">The sequence shown here is derived from an EMBL/GenBank/DDBJ whole genome shotgun (WGS) entry which is preliminary data.</text>
</comment>
<evidence type="ECO:0000313" key="4">
    <source>
        <dbReference type="Proteomes" id="UP000683360"/>
    </source>
</evidence>
<feature type="compositionally biased region" description="Polar residues" evidence="1">
    <location>
        <begin position="36"/>
        <end position="48"/>
    </location>
</feature>
<keyword evidence="2" id="KW-0472">Membrane</keyword>
<dbReference type="Proteomes" id="UP000683360">
    <property type="component" value="Unassembled WGS sequence"/>
</dbReference>
<evidence type="ECO:0000256" key="2">
    <source>
        <dbReference type="SAM" id="Phobius"/>
    </source>
</evidence>
<keyword evidence="2" id="KW-0812">Transmembrane</keyword>
<dbReference type="EMBL" id="CAJPWZ010001211">
    <property type="protein sequence ID" value="CAG2209752.1"/>
    <property type="molecule type" value="Genomic_DNA"/>
</dbReference>
<protein>
    <submittedName>
        <fullName evidence="3">Uncharacterized protein</fullName>
    </submittedName>
</protein>
<sequence length="463" mass="51893">MNEIPAEGEGTRNSLTTSTFIAERSVDNANDEYGERSTQNNVNQKTGSGTEVVTTVPYHQSLSLLPTNANKSAANDAGLKSDTKECGDQNTPASLLNMECLMVPDIPKTTNAHSVSPSTSNPDNSNCSIELPSSTNPRNAMSTLLFNENKPLWDIQSGATMSKVVYPMSPPEYSGPGPSFDGGANYGINPGAVEIMTPDRIDDTTPPPAYDSIFVSEQNSRQSKPNVHHDDRNLWEKVHEWFEFSILQQIIWLGAFVFAITYISFGLKYAGQCFRKKYDGNGKTIEEEDLPSFMKAEGGVLCALVLYVFCWRLIFICDRKRTHRINKADLEGRKKCGGYLFFFCCGLCFATFVLCILGATKVFQFHDVTKNHTLKCNDEFYNFYHDTKIGQMAILIPYAVYIIVSMFIVIPKAKNWFMRHKWHQWASLLDADQDGIISSDDIRRKPTPRLNNYDWPLAIGGLL</sequence>
<feature type="region of interest" description="Disordered" evidence="1">
    <location>
        <begin position="109"/>
        <end position="135"/>
    </location>
</feature>
<gene>
    <name evidence="3" type="ORF">MEDL_23862</name>
</gene>
<keyword evidence="2" id="KW-1133">Transmembrane helix</keyword>
<evidence type="ECO:0000256" key="1">
    <source>
        <dbReference type="SAM" id="MobiDB-lite"/>
    </source>
</evidence>
<dbReference type="PROSITE" id="PS00018">
    <property type="entry name" value="EF_HAND_1"/>
    <property type="match status" value="1"/>
</dbReference>
<feature type="transmembrane region" description="Helical" evidence="2">
    <location>
        <begin position="250"/>
        <end position="270"/>
    </location>
</feature>
<feature type="transmembrane region" description="Helical" evidence="2">
    <location>
        <begin position="389"/>
        <end position="410"/>
    </location>
</feature>
<accession>A0A8S3RNH0</accession>
<organism evidence="3 4">
    <name type="scientific">Mytilus edulis</name>
    <name type="common">Blue mussel</name>
    <dbReference type="NCBI Taxonomy" id="6550"/>
    <lineage>
        <taxon>Eukaryota</taxon>
        <taxon>Metazoa</taxon>
        <taxon>Spiralia</taxon>
        <taxon>Lophotrochozoa</taxon>
        <taxon>Mollusca</taxon>
        <taxon>Bivalvia</taxon>
        <taxon>Autobranchia</taxon>
        <taxon>Pteriomorphia</taxon>
        <taxon>Mytilida</taxon>
        <taxon>Mytiloidea</taxon>
        <taxon>Mytilidae</taxon>
        <taxon>Mytilinae</taxon>
        <taxon>Mytilus</taxon>
    </lineage>
</organism>
<keyword evidence="4" id="KW-1185">Reference proteome</keyword>
<evidence type="ECO:0000313" key="3">
    <source>
        <dbReference type="EMBL" id="CAG2209752.1"/>
    </source>
</evidence>
<dbReference type="AlphaFoldDB" id="A0A8S3RNH0"/>
<feature type="transmembrane region" description="Helical" evidence="2">
    <location>
        <begin position="338"/>
        <end position="359"/>
    </location>
</feature>